<organism evidence="2 3">
    <name type="scientific">Apiotrichum porosum</name>
    <dbReference type="NCBI Taxonomy" id="105984"/>
    <lineage>
        <taxon>Eukaryota</taxon>
        <taxon>Fungi</taxon>
        <taxon>Dikarya</taxon>
        <taxon>Basidiomycota</taxon>
        <taxon>Agaricomycotina</taxon>
        <taxon>Tremellomycetes</taxon>
        <taxon>Trichosporonales</taxon>
        <taxon>Trichosporonaceae</taxon>
        <taxon>Apiotrichum</taxon>
    </lineage>
</organism>
<dbReference type="GO" id="GO:0045046">
    <property type="term" value="P:protein import into peroxisome membrane"/>
    <property type="evidence" value="ECO:0007669"/>
    <property type="project" value="TreeGrafter"/>
</dbReference>
<dbReference type="PANTHER" id="PTHR12774">
    <property type="entry name" value="PEROXISOMAL BIOGENESIS FACTOR 19"/>
    <property type="match status" value="1"/>
</dbReference>
<dbReference type="RefSeq" id="XP_028479806.1">
    <property type="nucleotide sequence ID" value="XM_028615949.1"/>
</dbReference>
<dbReference type="InterPro" id="IPR038322">
    <property type="entry name" value="Pex19_C_sf"/>
</dbReference>
<dbReference type="GO" id="GO:0005778">
    <property type="term" value="C:peroxisomal membrane"/>
    <property type="evidence" value="ECO:0007669"/>
    <property type="project" value="TreeGrafter"/>
</dbReference>
<protein>
    <submittedName>
        <fullName evidence="2">Peroxisome chaperone and import receptor</fullName>
    </submittedName>
</protein>
<evidence type="ECO:0000313" key="3">
    <source>
        <dbReference type="Proteomes" id="UP000279236"/>
    </source>
</evidence>
<dbReference type="GO" id="GO:0033328">
    <property type="term" value="F:peroxisome membrane targeting sequence binding"/>
    <property type="evidence" value="ECO:0007669"/>
    <property type="project" value="TreeGrafter"/>
</dbReference>
<reference evidence="2 3" key="1">
    <citation type="submission" date="2018-11" db="EMBL/GenBank/DDBJ databases">
        <title>Genome sequence of Apiotrichum porosum DSM 27194.</title>
        <authorList>
            <person name="Aliyu H."/>
            <person name="Gorte O."/>
            <person name="Ochsenreither K."/>
        </authorList>
    </citation>
    <scope>NUCLEOTIDE SEQUENCE [LARGE SCALE GENOMIC DNA]</scope>
    <source>
        <strain evidence="2 3">DSM 27194</strain>
    </source>
</reference>
<proteinExistence type="predicted"/>
<dbReference type="PANTHER" id="PTHR12774:SF2">
    <property type="entry name" value="PEROXISOMAL BIOGENESIS FACTOR 19"/>
    <property type="match status" value="1"/>
</dbReference>
<keyword evidence="2" id="KW-0675">Receptor</keyword>
<feature type="compositionally biased region" description="Low complexity" evidence="1">
    <location>
        <begin position="70"/>
        <end position="90"/>
    </location>
</feature>
<dbReference type="Proteomes" id="UP000279236">
    <property type="component" value="Unassembled WGS sequence"/>
</dbReference>
<dbReference type="STRING" id="105984.A0A427Y8Z9"/>
<gene>
    <name evidence="2" type="primary">PEX19</name>
    <name evidence="2" type="ORF">EHS24_000110</name>
</gene>
<evidence type="ECO:0000313" key="2">
    <source>
        <dbReference type="EMBL" id="RSH87598.1"/>
    </source>
</evidence>
<evidence type="ECO:0000256" key="1">
    <source>
        <dbReference type="SAM" id="MobiDB-lite"/>
    </source>
</evidence>
<feature type="compositionally biased region" description="Low complexity" evidence="1">
    <location>
        <begin position="1"/>
        <end position="19"/>
    </location>
</feature>
<dbReference type="Pfam" id="PF04614">
    <property type="entry name" value="Pex19"/>
    <property type="match status" value="1"/>
</dbReference>
<sequence>MSTSASSSKPAAASGTSSTQAPEPSKTAYRNPVVEDDDDDDDLDDLDDVLNSFNAPKSTLGKRSEPDRTAAALAGAGSSSSRSPAPAAGGAEAGGDIDDDEFQASLMDGMESLLRSLAVDHPPGPMPGATSGSPDKSGAAAAGDMSSEEEEKAFQRAVEMMLSGEGMEALGLDGKKGASPGPSTRAGGAAPAAGGPAGKASFDDTIRRTMESLNAGGAGASNDGMPEDLAALLAQLSKDPSALDGLGEDDDELGGLLDSMMGQLMSKEVLEEPMTELAAKYPGYLESPPAGVKEPELVKYRQQHKLVLQILEVFKRPQYADDTDGKEVARLVGEMQDLGGPPNEIMGDLPEGFDLGALGGGDEQCVIM</sequence>
<feature type="region of interest" description="Disordered" evidence="1">
    <location>
        <begin position="1"/>
        <end position="202"/>
    </location>
</feature>
<dbReference type="EMBL" id="RSCE01000001">
    <property type="protein sequence ID" value="RSH87598.1"/>
    <property type="molecule type" value="Genomic_DNA"/>
</dbReference>
<dbReference type="GeneID" id="39584653"/>
<dbReference type="OrthoDB" id="21292at2759"/>
<feature type="compositionally biased region" description="Acidic residues" evidence="1">
    <location>
        <begin position="34"/>
        <end position="48"/>
    </location>
</feature>
<comment type="caution">
    <text evidence="2">The sequence shown here is derived from an EMBL/GenBank/DDBJ whole genome shotgun (WGS) entry which is preliminary data.</text>
</comment>
<dbReference type="InterPro" id="IPR006708">
    <property type="entry name" value="Pex19"/>
</dbReference>
<dbReference type="Gene3D" id="1.20.120.900">
    <property type="entry name" value="Pex19, mPTS binding domain"/>
    <property type="match status" value="1"/>
</dbReference>
<dbReference type="AlphaFoldDB" id="A0A427Y8Z9"/>
<keyword evidence="3" id="KW-1185">Reference proteome</keyword>
<feature type="compositionally biased region" description="Low complexity" evidence="1">
    <location>
        <begin position="177"/>
        <end position="200"/>
    </location>
</feature>
<accession>A0A427Y8Z9</accession>
<name>A0A427Y8Z9_9TREE</name>